<gene>
    <name evidence="15" type="ORF">RDWZM_000486</name>
</gene>
<evidence type="ECO:0000256" key="6">
    <source>
        <dbReference type="ARBA" id="ARBA00022989"/>
    </source>
</evidence>
<comment type="caution">
    <text evidence="15">The sequence shown here is derived from an EMBL/GenBank/DDBJ whole genome shotgun (WGS) entry which is preliminary data.</text>
</comment>
<evidence type="ECO:0000256" key="12">
    <source>
        <dbReference type="ARBA" id="ARBA00042244"/>
    </source>
</evidence>
<dbReference type="PANTHER" id="PTHR11923:SF110">
    <property type="entry name" value="SCAVENGER RECEPTOR CLASS B MEMBER 1"/>
    <property type="match status" value="1"/>
</dbReference>
<reference evidence="15" key="1">
    <citation type="submission" date="2022-12" db="EMBL/GenBank/DDBJ databases">
        <title>Genome assemblies of Blomia tropicalis.</title>
        <authorList>
            <person name="Cui Y."/>
        </authorList>
    </citation>
    <scope>NUCLEOTIDE SEQUENCE</scope>
    <source>
        <tissue evidence="15">Adult mites</tissue>
    </source>
</reference>
<evidence type="ECO:0000256" key="14">
    <source>
        <dbReference type="SAM" id="Phobius"/>
    </source>
</evidence>
<feature type="region of interest" description="Disordered" evidence="13">
    <location>
        <begin position="1"/>
        <end position="44"/>
    </location>
</feature>
<organism evidence="15 16">
    <name type="scientific">Blomia tropicalis</name>
    <name type="common">Mite</name>
    <dbReference type="NCBI Taxonomy" id="40697"/>
    <lineage>
        <taxon>Eukaryota</taxon>
        <taxon>Metazoa</taxon>
        <taxon>Ecdysozoa</taxon>
        <taxon>Arthropoda</taxon>
        <taxon>Chelicerata</taxon>
        <taxon>Arachnida</taxon>
        <taxon>Acari</taxon>
        <taxon>Acariformes</taxon>
        <taxon>Sarcoptiformes</taxon>
        <taxon>Astigmata</taxon>
        <taxon>Glycyphagoidea</taxon>
        <taxon>Echimyopodidae</taxon>
        <taxon>Blomia</taxon>
    </lineage>
</organism>
<keyword evidence="7 14" id="KW-0472">Membrane</keyword>
<sequence>MLQVKANARPWSQTVMSTSPKINRYNRTSQSLTEQSGSSTKTSTLNSTNIIDKLKKDVDIVHASVNLKETENKITTKSNVDFVTTHMEQNSGDLNSTDSNVYIISNIEKLTDGNISTEMSSTNEENAKMTMVDAAAAAVPSENPTTPIVHDEKPHSSQQSAKSLTIEHHLMSSNPKQSSQTIDIEEPDMLPPMPQSSSSSTSKHQQPLPILNPITSTKFIQSKRNSIKPSFKEVGTITVDTVSEKKIAKLGRKRRVLQYKEHTLTYMERLLFEFNPDISESLDTKFETINLPIFVSVLVAKNILQKFYVGFMGPFIYNSITMTLRASGEQWIETISARQLLVARKVPLLEYVHRLLIPFKSIGIPIPNEFGADGFKLLNHSFGLTTTISTGELGPFEVYSKTEDGHLLGDIISFKELSTFPGLAEPCNRMTGGDGMFWRRPVVDEHLTIFLQPTCGLLPFAKQYEHSYYGAQVVRYKFDDQWFNMSNEDTRCFCTKESIDECNGYHSIAPCAAGVVPMGISLPHFHLSPHLLAKVDGLRPDPQLHSGYLDMEPNFGAPVNAIIGIQAVADVEPVEAVPLMAKLPKLVLPILWVKVSAGADGILGVLLGFGSNFVRYGCYLWLMLGIIYFFVSLLNGIKQKKIKSQTVVMLK</sequence>
<comment type="similarity">
    <text evidence="3">Belongs to the CD36 family.</text>
</comment>
<dbReference type="GO" id="GO:0005737">
    <property type="term" value="C:cytoplasm"/>
    <property type="evidence" value="ECO:0007669"/>
    <property type="project" value="TreeGrafter"/>
</dbReference>
<accession>A0A9Q0M9P5</accession>
<feature type="region of interest" description="Disordered" evidence="13">
    <location>
        <begin position="141"/>
        <end position="162"/>
    </location>
</feature>
<protein>
    <recommendedName>
        <fullName evidence="11">Scavenger receptor class B member 1</fullName>
    </recommendedName>
    <alternativeName>
        <fullName evidence="12">SR-BI</fullName>
    </alternativeName>
</protein>
<proteinExistence type="inferred from homology"/>
<evidence type="ECO:0000256" key="11">
    <source>
        <dbReference type="ARBA" id="ARBA00040821"/>
    </source>
</evidence>
<evidence type="ECO:0000256" key="2">
    <source>
        <dbReference type="ARBA" id="ARBA00004651"/>
    </source>
</evidence>
<evidence type="ECO:0000256" key="7">
    <source>
        <dbReference type="ARBA" id="ARBA00023136"/>
    </source>
</evidence>
<dbReference type="GO" id="GO:0005044">
    <property type="term" value="F:scavenger receptor activity"/>
    <property type="evidence" value="ECO:0007669"/>
    <property type="project" value="TreeGrafter"/>
</dbReference>
<keyword evidence="10" id="KW-0325">Glycoprotein</keyword>
<dbReference type="InterPro" id="IPR002159">
    <property type="entry name" value="CD36_fam"/>
</dbReference>
<evidence type="ECO:0000256" key="13">
    <source>
        <dbReference type="SAM" id="MobiDB-lite"/>
    </source>
</evidence>
<evidence type="ECO:0000256" key="9">
    <source>
        <dbReference type="ARBA" id="ARBA00023170"/>
    </source>
</evidence>
<evidence type="ECO:0000256" key="10">
    <source>
        <dbReference type="ARBA" id="ARBA00023180"/>
    </source>
</evidence>
<keyword evidence="6 14" id="KW-1133">Transmembrane helix</keyword>
<evidence type="ECO:0000256" key="8">
    <source>
        <dbReference type="ARBA" id="ARBA00023157"/>
    </source>
</evidence>
<feature type="transmembrane region" description="Helical" evidence="14">
    <location>
        <begin position="613"/>
        <end position="634"/>
    </location>
</feature>
<dbReference type="PANTHER" id="PTHR11923">
    <property type="entry name" value="SCAVENGER RECEPTOR CLASS B TYPE-1 SR-B1"/>
    <property type="match status" value="1"/>
</dbReference>
<evidence type="ECO:0000313" key="15">
    <source>
        <dbReference type="EMBL" id="KAJ6221941.1"/>
    </source>
</evidence>
<evidence type="ECO:0000256" key="1">
    <source>
        <dbReference type="ARBA" id="ARBA00004189"/>
    </source>
</evidence>
<feature type="region of interest" description="Disordered" evidence="13">
    <location>
        <begin position="185"/>
        <end position="208"/>
    </location>
</feature>
<name>A0A9Q0M9P5_BLOTA</name>
<keyword evidence="4" id="KW-1003">Cell membrane</keyword>
<dbReference type="AlphaFoldDB" id="A0A9Q0M9P5"/>
<keyword evidence="8" id="KW-1015">Disulfide bond</keyword>
<dbReference type="EMBL" id="JAPWDV010000001">
    <property type="protein sequence ID" value="KAJ6221941.1"/>
    <property type="molecule type" value="Genomic_DNA"/>
</dbReference>
<dbReference type="Pfam" id="PF01130">
    <property type="entry name" value="CD36"/>
    <property type="match status" value="1"/>
</dbReference>
<evidence type="ECO:0000256" key="5">
    <source>
        <dbReference type="ARBA" id="ARBA00022692"/>
    </source>
</evidence>
<keyword evidence="5 14" id="KW-0812">Transmembrane</keyword>
<keyword evidence="9" id="KW-0675">Receptor</keyword>
<keyword evidence="16" id="KW-1185">Reference proteome</keyword>
<comment type="subcellular location">
    <subcellularLocation>
        <location evidence="2">Cell membrane</location>
        <topology evidence="2">Multi-pass membrane protein</topology>
    </subcellularLocation>
    <subcellularLocation>
        <location evidence="1">Membrane</location>
        <location evidence="1">Caveola</location>
        <topology evidence="1">Multi-pass membrane protein</topology>
    </subcellularLocation>
</comment>
<evidence type="ECO:0000256" key="3">
    <source>
        <dbReference type="ARBA" id="ARBA00010532"/>
    </source>
</evidence>
<feature type="compositionally biased region" description="Polar residues" evidence="13">
    <location>
        <begin position="10"/>
        <end position="35"/>
    </location>
</feature>
<dbReference type="GO" id="GO:0005901">
    <property type="term" value="C:caveola"/>
    <property type="evidence" value="ECO:0007669"/>
    <property type="project" value="UniProtKB-SubCell"/>
</dbReference>
<evidence type="ECO:0000256" key="4">
    <source>
        <dbReference type="ARBA" id="ARBA00022475"/>
    </source>
</evidence>
<evidence type="ECO:0000313" key="16">
    <source>
        <dbReference type="Proteomes" id="UP001142055"/>
    </source>
</evidence>
<dbReference type="Proteomes" id="UP001142055">
    <property type="component" value="Chromosome 1"/>
</dbReference>